<keyword evidence="1" id="KW-1133">Transmembrane helix</keyword>
<feature type="transmembrane region" description="Helical" evidence="1">
    <location>
        <begin position="135"/>
        <end position="154"/>
    </location>
</feature>
<name>A0A1E5UAH7_9FLAO</name>
<comment type="caution">
    <text evidence="2">The sequence shown here is derived from an EMBL/GenBank/DDBJ whole genome shotgun (WGS) entry which is preliminary data.</text>
</comment>
<sequence>MQRISQIIGISIGVILILTVLVSTLFKQNINVPEIKSEKGKIIHIERFKPKNKWSISYNIRLQNDNRLLKILPEYYECFDFENFKREITIGQEIEFKIDPNKGIRTTENIVSITKDGKEYLNINCINQKIKKDKIQLPLILFGLISLLTLIYFVQKRIKNKNCA</sequence>
<dbReference type="EMBL" id="MKGI01000082">
    <property type="protein sequence ID" value="OEL09954.1"/>
    <property type="molecule type" value="Genomic_DNA"/>
</dbReference>
<dbReference type="Proteomes" id="UP000095601">
    <property type="component" value="Unassembled WGS sequence"/>
</dbReference>
<dbReference type="AlphaFoldDB" id="A0A1E5UAH7"/>
<evidence type="ECO:0000313" key="2">
    <source>
        <dbReference type="EMBL" id="OEL09954.1"/>
    </source>
</evidence>
<evidence type="ECO:0000313" key="3">
    <source>
        <dbReference type="Proteomes" id="UP000095601"/>
    </source>
</evidence>
<feature type="transmembrane region" description="Helical" evidence="1">
    <location>
        <begin position="7"/>
        <end position="26"/>
    </location>
</feature>
<dbReference type="KEGG" id="cnr:EB819_07040"/>
<dbReference type="RefSeq" id="WP_069801002.1">
    <property type="nucleotide sequence ID" value="NZ_CP034157.1"/>
</dbReference>
<keyword evidence="3" id="KW-1185">Reference proteome</keyword>
<keyword evidence="1" id="KW-0812">Transmembrane</keyword>
<organism evidence="2 3">
    <name type="scientific">Cloacibacterium normanense</name>
    <dbReference type="NCBI Taxonomy" id="237258"/>
    <lineage>
        <taxon>Bacteria</taxon>
        <taxon>Pseudomonadati</taxon>
        <taxon>Bacteroidota</taxon>
        <taxon>Flavobacteriia</taxon>
        <taxon>Flavobacteriales</taxon>
        <taxon>Weeksellaceae</taxon>
    </lineage>
</organism>
<dbReference type="KEGG" id="cnr:EB819_03120"/>
<proteinExistence type="predicted"/>
<gene>
    <name evidence="2" type="ORF">BHF72_0996</name>
</gene>
<accession>A0A1E5UAH7</accession>
<reference evidence="2 3" key="1">
    <citation type="submission" date="2016-09" db="EMBL/GenBank/DDBJ databases">
        <authorList>
            <person name="Capua I."/>
            <person name="De Benedictis P."/>
            <person name="Joannis T."/>
            <person name="Lombin L.H."/>
            <person name="Cattoli G."/>
        </authorList>
    </citation>
    <scope>NUCLEOTIDE SEQUENCE [LARGE SCALE GENOMIC DNA]</scope>
    <source>
        <strain evidence="2 3">NRS-1</strain>
    </source>
</reference>
<evidence type="ECO:0000256" key="1">
    <source>
        <dbReference type="SAM" id="Phobius"/>
    </source>
</evidence>
<keyword evidence="1" id="KW-0472">Membrane</keyword>
<protein>
    <submittedName>
        <fullName evidence="2">Uncharacterized protein</fullName>
    </submittedName>
</protein>